<gene>
    <name evidence="2" type="ORF">OM076_13775</name>
</gene>
<evidence type="ECO:0000256" key="1">
    <source>
        <dbReference type="SAM" id="MobiDB-lite"/>
    </source>
</evidence>
<dbReference type="EMBL" id="JAPDOD010000011">
    <property type="protein sequence ID" value="MDA0161342.1"/>
    <property type="molecule type" value="Genomic_DNA"/>
</dbReference>
<accession>A0A9X3S1P4</accession>
<organism evidence="2 3">
    <name type="scientific">Solirubrobacter ginsenosidimutans</name>
    <dbReference type="NCBI Taxonomy" id="490573"/>
    <lineage>
        <taxon>Bacteria</taxon>
        <taxon>Bacillati</taxon>
        <taxon>Actinomycetota</taxon>
        <taxon>Thermoleophilia</taxon>
        <taxon>Solirubrobacterales</taxon>
        <taxon>Solirubrobacteraceae</taxon>
        <taxon>Solirubrobacter</taxon>
    </lineage>
</organism>
<sequence length="97" mass="10277">METPMTADIGMRLLVSVPDHETAGKLMDSVRAAVGVVLGHHGLTGRLEFVHFNTPPCKAARLDGHARDVPDEDVRLGAGHEASARGNPATDDANQRA</sequence>
<name>A0A9X3S1P4_9ACTN</name>
<feature type="compositionally biased region" description="Basic and acidic residues" evidence="1">
    <location>
        <begin position="63"/>
        <end position="75"/>
    </location>
</feature>
<comment type="caution">
    <text evidence="2">The sequence shown here is derived from an EMBL/GenBank/DDBJ whole genome shotgun (WGS) entry which is preliminary data.</text>
</comment>
<feature type="region of interest" description="Disordered" evidence="1">
    <location>
        <begin position="63"/>
        <end position="97"/>
    </location>
</feature>
<reference evidence="2" key="1">
    <citation type="submission" date="2022-10" db="EMBL/GenBank/DDBJ databases">
        <title>The WGS of Solirubrobacter ginsenosidimutans DSM 21036.</title>
        <authorList>
            <person name="Jiang Z."/>
        </authorList>
    </citation>
    <scope>NUCLEOTIDE SEQUENCE</scope>
    <source>
        <strain evidence="2">DSM 21036</strain>
    </source>
</reference>
<evidence type="ECO:0000313" key="3">
    <source>
        <dbReference type="Proteomes" id="UP001149140"/>
    </source>
</evidence>
<proteinExistence type="predicted"/>
<dbReference type="AlphaFoldDB" id="A0A9X3S1P4"/>
<protein>
    <submittedName>
        <fullName evidence="2">Uncharacterized protein</fullName>
    </submittedName>
</protein>
<evidence type="ECO:0000313" key="2">
    <source>
        <dbReference type="EMBL" id="MDA0161342.1"/>
    </source>
</evidence>
<keyword evidence="3" id="KW-1185">Reference proteome</keyword>
<dbReference type="Proteomes" id="UP001149140">
    <property type="component" value="Unassembled WGS sequence"/>
</dbReference>